<dbReference type="InterPro" id="IPR007627">
    <property type="entry name" value="RNA_pol_sigma70_r2"/>
</dbReference>
<dbReference type="InterPro" id="IPR007624">
    <property type="entry name" value="RNA_pol_sigma70_r3"/>
</dbReference>
<dbReference type="InterPro" id="IPR000943">
    <property type="entry name" value="RNA_pol_sigma70"/>
</dbReference>
<dbReference type="InterPro" id="IPR007630">
    <property type="entry name" value="RNA_pol_sigma70_r4"/>
</dbReference>
<evidence type="ECO:0000256" key="2">
    <source>
        <dbReference type="ARBA" id="ARBA00023082"/>
    </source>
</evidence>
<dbReference type="Pfam" id="PF04539">
    <property type="entry name" value="Sigma70_r3"/>
    <property type="match status" value="1"/>
</dbReference>
<name>A0A3B1BAU0_9ZZZZ</name>
<dbReference type="SUPFAM" id="SSF88946">
    <property type="entry name" value="Sigma2 domain of RNA polymerase sigma factors"/>
    <property type="match status" value="1"/>
</dbReference>
<dbReference type="InterPro" id="IPR009042">
    <property type="entry name" value="RNA_pol_sigma70_r1_2"/>
</dbReference>
<dbReference type="Gene3D" id="1.10.601.10">
    <property type="entry name" value="RNA Polymerase Primary Sigma Factor"/>
    <property type="match status" value="1"/>
</dbReference>
<feature type="domain" description="RNA polymerase sigma-70 region 3" evidence="6">
    <location>
        <begin position="128"/>
        <end position="199"/>
    </location>
</feature>
<reference evidence="9" key="1">
    <citation type="submission" date="2018-06" db="EMBL/GenBank/DDBJ databases">
        <authorList>
            <person name="Zhirakovskaya E."/>
        </authorList>
    </citation>
    <scope>NUCLEOTIDE SEQUENCE</scope>
</reference>
<feature type="domain" description="RNA polymerase sigma-70 region 2" evidence="7">
    <location>
        <begin position="47"/>
        <end position="116"/>
    </location>
</feature>
<dbReference type="Pfam" id="PF00140">
    <property type="entry name" value="Sigma70_r1_2"/>
    <property type="match status" value="1"/>
</dbReference>
<protein>
    <submittedName>
        <fullName evidence="9">RNA polymerase sigma factor RpoD</fullName>
    </submittedName>
</protein>
<dbReference type="GO" id="GO:0016987">
    <property type="term" value="F:sigma factor activity"/>
    <property type="evidence" value="ECO:0007669"/>
    <property type="project" value="UniProtKB-KW"/>
</dbReference>
<evidence type="ECO:0000256" key="3">
    <source>
        <dbReference type="ARBA" id="ARBA00023125"/>
    </source>
</evidence>
<dbReference type="EMBL" id="UOGB01000013">
    <property type="protein sequence ID" value="VAX15319.1"/>
    <property type="molecule type" value="Genomic_DNA"/>
</dbReference>
<dbReference type="Pfam" id="PF04542">
    <property type="entry name" value="Sigma70_r2"/>
    <property type="match status" value="1"/>
</dbReference>
<dbReference type="Pfam" id="PF04545">
    <property type="entry name" value="Sigma70_r4"/>
    <property type="match status" value="1"/>
</dbReference>
<keyword evidence="1" id="KW-0805">Transcription regulation</keyword>
<sequence>MTPKRRFEQDSSSLGVYLREIGHFDPLSKSEEMALARAGDEKALQELVKHNLKYVVKVAGRYKGMGLSFSDLINEGNIGMIMAAQRYRADKEVKFITYAVWWIRQSIIKALADQAKVVRLPVKQAGLLLKVSRCIGKMRQELSREPTMDEVACKMKIKPSSLETIMRVYRGYMSLDSPLKDDDNSTLFIDMLESESSNSIEEDFIRLCLHHDIEKLLKTLTRREETIMRMRFGFDQPPATLEKIGKHVGLTRERIRQIEKLAKEKLRSKTGIKILEDYLR</sequence>
<dbReference type="PANTHER" id="PTHR30603">
    <property type="entry name" value="RNA POLYMERASE SIGMA FACTOR RPO"/>
    <property type="match status" value="1"/>
</dbReference>
<evidence type="ECO:0000256" key="4">
    <source>
        <dbReference type="ARBA" id="ARBA00023163"/>
    </source>
</evidence>
<evidence type="ECO:0000259" key="5">
    <source>
        <dbReference type="Pfam" id="PF00140"/>
    </source>
</evidence>
<keyword evidence="3" id="KW-0238">DNA-binding</keyword>
<feature type="domain" description="RNA polymerase sigma-70 region 1.2" evidence="5">
    <location>
        <begin position="13"/>
        <end position="37"/>
    </location>
</feature>
<dbReference type="Gene3D" id="1.10.10.10">
    <property type="entry name" value="Winged helix-like DNA-binding domain superfamily/Winged helix DNA-binding domain"/>
    <property type="match status" value="2"/>
</dbReference>
<gene>
    <name evidence="9" type="ORF">MNBD_NITROSPINAE03-573</name>
</gene>
<dbReference type="PRINTS" id="PR00046">
    <property type="entry name" value="SIGMA70FCT"/>
</dbReference>
<dbReference type="InterPro" id="IPR013325">
    <property type="entry name" value="RNA_pol_sigma_r2"/>
</dbReference>
<dbReference type="GO" id="GO:0003677">
    <property type="term" value="F:DNA binding"/>
    <property type="evidence" value="ECO:0007669"/>
    <property type="project" value="UniProtKB-KW"/>
</dbReference>
<feature type="domain" description="RNA polymerase sigma-70 region 4" evidence="8">
    <location>
        <begin position="216"/>
        <end position="267"/>
    </location>
</feature>
<dbReference type="InterPro" id="IPR036388">
    <property type="entry name" value="WH-like_DNA-bd_sf"/>
</dbReference>
<evidence type="ECO:0000259" key="7">
    <source>
        <dbReference type="Pfam" id="PF04542"/>
    </source>
</evidence>
<organism evidence="9">
    <name type="scientific">hydrothermal vent metagenome</name>
    <dbReference type="NCBI Taxonomy" id="652676"/>
    <lineage>
        <taxon>unclassified sequences</taxon>
        <taxon>metagenomes</taxon>
        <taxon>ecological metagenomes</taxon>
    </lineage>
</organism>
<dbReference type="InterPro" id="IPR013324">
    <property type="entry name" value="RNA_pol_sigma_r3/r4-like"/>
</dbReference>
<dbReference type="GO" id="GO:0006352">
    <property type="term" value="P:DNA-templated transcription initiation"/>
    <property type="evidence" value="ECO:0007669"/>
    <property type="project" value="InterPro"/>
</dbReference>
<proteinExistence type="predicted"/>
<dbReference type="PANTHER" id="PTHR30603:SF47">
    <property type="entry name" value="RNA POLYMERASE SIGMA FACTOR SIGD, CHLOROPLASTIC"/>
    <property type="match status" value="1"/>
</dbReference>
<accession>A0A3B1BAU0</accession>
<evidence type="ECO:0000259" key="8">
    <source>
        <dbReference type="Pfam" id="PF04545"/>
    </source>
</evidence>
<dbReference type="AlphaFoldDB" id="A0A3B1BAU0"/>
<keyword evidence="4" id="KW-0804">Transcription</keyword>
<evidence type="ECO:0000259" key="6">
    <source>
        <dbReference type="Pfam" id="PF04539"/>
    </source>
</evidence>
<keyword evidence="2" id="KW-0731">Sigma factor</keyword>
<evidence type="ECO:0000256" key="1">
    <source>
        <dbReference type="ARBA" id="ARBA00023015"/>
    </source>
</evidence>
<dbReference type="NCBIfam" id="TIGR02937">
    <property type="entry name" value="sigma70-ECF"/>
    <property type="match status" value="1"/>
</dbReference>
<dbReference type="InterPro" id="IPR050239">
    <property type="entry name" value="Sigma-70_RNA_pol_init_factors"/>
</dbReference>
<evidence type="ECO:0000313" key="9">
    <source>
        <dbReference type="EMBL" id="VAX15319.1"/>
    </source>
</evidence>
<dbReference type="CDD" id="cd06171">
    <property type="entry name" value="Sigma70_r4"/>
    <property type="match status" value="1"/>
</dbReference>
<dbReference type="SUPFAM" id="SSF88659">
    <property type="entry name" value="Sigma3 and sigma4 domains of RNA polymerase sigma factors"/>
    <property type="match status" value="2"/>
</dbReference>
<dbReference type="InterPro" id="IPR014284">
    <property type="entry name" value="RNA_pol_sigma-70_dom"/>
</dbReference>